<feature type="region of interest" description="Disordered" evidence="1">
    <location>
        <begin position="1"/>
        <end position="22"/>
    </location>
</feature>
<dbReference type="Proteomes" id="UP000054632">
    <property type="component" value="Unassembled WGS sequence"/>
</dbReference>
<reference evidence="5 6" key="1">
    <citation type="submission" date="2015-01" db="EMBL/GenBank/DDBJ databases">
        <title>Evolution of Trichinella species and genotypes.</title>
        <authorList>
            <person name="Korhonen P.K."/>
            <person name="Edoardo P."/>
            <person name="Giuseppe L.R."/>
            <person name="Gasser R.B."/>
        </authorList>
    </citation>
    <scope>NUCLEOTIDE SEQUENCE [LARGE SCALE GENOMIC DNA]</scope>
    <source>
        <strain evidence="2">ISS13</strain>
        <strain evidence="4">ISS176</strain>
        <strain evidence="3">ISS588</strain>
    </source>
</reference>
<evidence type="ECO:0000256" key="1">
    <source>
        <dbReference type="SAM" id="MobiDB-lite"/>
    </source>
</evidence>
<gene>
    <name evidence="2" type="ORF">T4A_8958</name>
    <name evidence="3" type="ORF">T4B_13853</name>
    <name evidence="4" type="ORF">T4C_3186</name>
</gene>
<dbReference type="EMBL" id="JYDR01000100">
    <property type="protein sequence ID" value="KRY68961.1"/>
    <property type="molecule type" value="Genomic_DNA"/>
</dbReference>
<accession>A0A0V1JC20</accession>
<dbReference type="EMBL" id="JYDV01000110">
    <property type="protein sequence ID" value="KRZ32520.1"/>
    <property type="molecule type" value="Genomic_DNA"/>
</dbReference>
<dbReference type="AlphaFoldDB" id="A0A0V1JC20"/>
<name>A0A0V1JC20_TRIPS</name>
<proteinExistence type="predicted"/>
<feature type="region of interest" description="Disordered" evidence="1">
    <location>
        <begin position="58"/>
        <end position="78"/>
    </location>
</feature>
<evidence type="ECO:0000313" key="6">
    <source>
        <dbReference type="Proteomes" id="UP000054805"/>
    </source>
</evidence>
<evidence type="ECO:0000313" key="5">
    <source>
        <dbReference type="Proteomes" id="UP000054632"/>
    </source>
</evidence>
<evidence type="ECO:0000313" key="3">
    <source>
        <dbReference type="EMBL" id="KRZ27190.1"/>
    </source>
</evidence>
<evidence type="ECO:0000313" key="7">
    <source>
        <dbReference type="Proteomes" id="UP000054826"/>
    </source>
</evidence>
<evidence type="ECO:0000313" key="2">
    <source>
        <dbReference type="EMBL" id="KRY68961.1"/>
    </source>
</evidence>
<keyword evidence="6" id="KW-1185">Reference proteome</keyword>
<organism evidence="4 7">
    <name type="scientific">Trichinella pseudospiralis</name>
    <name type="common">Parasitic roundworm</name>
    <dbReference type="NCBI Taxonomy" id="6337"/>
    <lineage>
        <taxon>Eukaryota</taxon>
        <taxon>Metazoa</taxon>
        <taxon>Ecdysozoa</taxon>
        <taxon>Nematoda</taxon>
        <taxon>Enoplea</taxon>
        <taxon>Dorylaimia</taxon>
        <taxon>Trichinellida</taxon>
        <taxon>Trichinellidae</taxon>
        <taxon>Trichinella</taxon>
    </lineage>
</organism>
<feature type="compositionally biased region" description="Polar residues" evidence="1">
    <location>
        <begin position="63"/>
        <end position="78"/>
    </location>
</feature>
<dbReference type="EMBL" id="JYDS01000074">
    <property type="protein sequence ID" value="KRZ27190.1"/>
    <property type="molecule type" value="Genomic_DNA"/>
</dbReference>
<protein>
    <submittedName>
        <fullName evidence="4">Uncharacterized protein</fullName>
    </submittedName>
</protein>
<sequence length="78" mass="8653">MLTGARRRPAPDRSLQRADAYSQLESSTTATVMCLNNNNTLLQMSNRQPSLSTNLADEVKNRPCSNNQSSRLTTILLD</sequence>
<dbReference type="Proteomes" id="UP000054805">
    <property type="component" value="Unassembled WGS sequence"/>
</dbReference>
<evidence type="ECO:0000313" key="4">
    <source>
        <dbReference type="EMBL" id="KRZ32520.1"/>
    </source>
</evidence>
<comment type="caution">
    <text evidence="4">The sequence shown here is derived from an EMBL/GenBank/DDBJ whole genome shotgun (WGS) entry which is preliminary data.</text>
</comment>
<dbReference type="Proteomes" id="UP000054826">
    <property type="component" value="Unassembled WGS sequence"/>
</dbReference>